<reference evidence="4 5" key="1">
    <citation type="submission" date="2024-10" db="EMBL/GenBank/DDBJ databases">
        <title>Updated reference genomes for cyclostephanoid diatoms.</title>
        <authorList>
            <person name="Roberts W.R."/>
            <person name="Alverson A.J."/>
        </authorList>
    </citation>
    <scope>NUCLEOTIDE SEQUENCE [LARGE SCALE GENOMIC DNA]</scope>
    <source>
        <strain evidence="4 5">AJA276-08</strain>
    </source>
</reference>
<organism evidence="4 5">
    <name type="scientific">Stephanodiscus triporus</name>
    <dbReference type="NCBI Taxonomy" id="2934178"/>
    <lineage>
        <taxon>Eukaryota</taxon>
        <taxon>Sar</taxon>
        <taxon>Stramenopiles</taxon>
        <taxon>Ochrophyta</taxon>
        <taxon>Bacillariophyta</taxon>
        <taxon>Coscinodiscophyceae</taxon>
        <taxon>Thalassiosirophycidae</taxon>
        <taxon>Stephanodiscales</taxon>
        <taxon>Stephanodiscaceae</taxon>
        <taxon>Stephanodiscus</taxon>
    </lineage>
</organism>
<accession>A0ABD3PGY1</accession>
<feature type="compositionally biased region" description="Basic and acidic residues" evidence="3">
    <location>
        <begin position="456"/>
        <end position="467"/>
    </location>
</feature>
<feature type="region of interest" description="Disordered" evidence="3">
    <location>
        <begin position="269"/>
        <end position="311"/>
    </location>
</feature>
<dbReference type="InterPro" id="IPR003591">
    <property type="entry name" value="Leu-rich_rpt_typical-subtyp"/>
</dbReference>
<name>A0ABD3PGY1_9STRA</name>
<comment type="caution">
    <text evidence="4">The sequence shown here is derived from an EMBL/GenBank/DDBJ whole genome shotgun (WGS) entry which is preliminary data.</text>
</comment>
<proteinExistence type="predicted"/>
<evidence type="ECO:0000313" key="5">
    <source>
        <dbReference type="Proteomes" id="UP001530315"/>
    </source>
</evidence>
<evidence type="ECO:0000256" key="1">
    <source>
        <dbReference type="ARBA" id="ARBA00022614"/>
    </source>
</evidence>
<sequence length="1010" mass="114122">MHRQASPRPHEHKYYGWDQGNMAVVQNMSGIIASEVGKGLGVAMQNVAKAGPSQLAGNGASDDAKPYTQDQIATLLGFHGAMNVAYLTKIWRLFKSSKLPNYDYLRRTIKGEMIRWADGQRCWIEEGVYFDNKTLDEWIALRFNPGDSTALYSSADKGISILKCGAPTSAHLEDLRRQEEVHARRFTNRDHHGAMYRPLYDELRSRLLRGGGGGGGPEEEEEVGVVASGGRHNDEDGGRRARFDDFVPAFFHALAHYFPSEAAADHHVVAGADGGDDDDRVLGEENRPDGDDDRRPPPSSSSSSSSLPLLLPRPSSATLVLRTFGTDLPRVARCVSEFARGGHPSFPNYHNRNLIFEEGDLMRGRWTTTTTTTTRRRRAEKERSGDDGGGGADGEEGLVYELHHQCDRHHRCYSGDDEILGHLQSRTVVGIRDDYEFWRDNDQKPWSGKPVWARRRKDDSGGGRVVDDIGGGSCEGDECRRRRRSRRRRRRLPMRHDHHHILLDDNIHNDPNDGIGAIRVPMPVRETYEFDDDDCDEDIVQTMTTTTTTTTRTATSYVSLRGNDLLEMHGKHLIRVPTLRPLLEDDWFVRRIEDARWRIFLDDEEEEGEEDEEVGDSQEKIIDRKEHLLDSRTSTSNCLILSNRNLSEDDFNLGTISSLLLPSLKGIDVSRNSLKRIPDQIFSFSVMLTHLDVSRNSLRGLPVEIGSLTNLIRLVALSNNLRMTQLPLDALASLQQLELLDLRYNRKMKRAAFEMLQGALLPNNSKLEIRCTALDPSSFSSSVHHDQEEAVTQGKEKTKLSACDRDATLIRSQLEPLSTPQLRKRLEHSFGVSLSGEGAEGERTYDREFVMKTLLDCYEKHGPRRIWKERGIPASPERLTSLLAELRAISWPRLRERPKIRAEHYMILQKPGSGKPESARTRNETAKLTRYRKLFDMAVEALAEIDPTFAERFTALAITKNFVGSPHIDTLNVGPFYGLSLTSLQVPSSHKQLLFSHHLQSNHLNLEENM</sequence>
<evidence type="ECO:0000256" key="3">
    <source>
        <dbReference type="SAM" id="MobiDB-lite"/>
    </source>
</evidence>
<dbReference type="EMBL" id="JALLAZ020000787">
    <property type="protein sequence ID" value="KAL3787288.1"/>
    <property type="molecule type" value="Genomic_DNA"/>
</dbReference>
<feature type="compositionally biased region" description="Low complexity" evidence="3">
    <location>
        <begin position="300"/>
        <end position="311"/>
    </location>
</feature>
<protein>
    <submittedName>
        <fullName evidence="4">Uncharacterized protein</fullName>
    </submittedName>
</protein>
<keyword evidence="1" id="KW-0433">Leucine-rich repeat</keyword>
<dbReference type="Proteomes" id="UP001530315">
    <property type="component" value="Unassembled WGS sequence"/>
</dbReference>
<feature type="region of interest" description="Disordered" evidence="3">
    <location>
        <begin position="450"/>
        <end position="491"/>
    </location>
</feature>
<keyword evidence="2" id="KW-0677">Repeat</keyword>
<feature type="compositionally biased region" description="Basic residues" evidence="3">
    <location>
        <begin position="481"/>
        <end position="491"/>
    </location>
</feature>
<dbReference type="PANTHER" id="PTHR36960">
    <property type="entry name" value="SI:DKEY-32E6.3"/>
    <property type="match status" value="1"/>
</dbReference>
<evidence type="ECO:0000313" key="4">
    <source>
        <dbReference type="EMBL" id="KAL3787288.1"/>
    </source>
</evidence>
<dbReference type="SUPFAM" id="SSF52058">
    <property type="entry name" value="L domain-like"/>
    <property type="match status" value="1"/>
</dbReference>
<evidence type="ECO:0000256" key="2">
    <source>
        <dbReference type="ARBA" id="ARBA00022737"/>
    </source>
</evidence>
<keyword evidence="5" id="KW-1185">Reference proteome</keyword>
<dbReference type="AlphaFoldDB" id="A0ABD3PGY1"/>
<feature type="region of interest" description="Disordered" evidence="3">
    <location>
        <begin position="368"/>
        <end position="395"/>
    </location>
</feature>
<dbReference type="SMART" id="SM00369">
    <property type="entry name" value="LRR_TYP"/>
    <property type="match status" value="3"/>
</dbReference>
<dbReference type="PANTHER" id="PTHR36960:SF1">
    <property type="entry name" value="SI:DKEY-32E6.3"/>
    <property type="match status" value="1"/>
</dbReference>
<dbReference type="InterPro" id="IPR032675">
    <property type="entry name" value="LRR_dom_sf"/>
</dbReference>
<gene>
    <name evidence="4" type="ORF">ACHAW5_006244</name>
</gene>
<feature type="region of interest" description="Disordered" evidence="3">
    <location>
        <begin position="208"/>
        <end position="239"/>
    </location>
</feature>
<dbReference type="Gene3D" id="3.80.10.10">
    <property type="entry name" value="Ribonuclease Inhibitor"/>
    <property type="match status" value="1"/>
</dbReference>
<feature type="compositionally biased region" description="Basic and acidic residues" evidence="3">
    <location>
        <begin position="280"/>
        <end position="296"/>
    </location>
</feature>